<dbReference type="RefSeq" id="WP_069463619.1">
    <property type="nucleotide sequence ID" value="NZ_FODD01000033.1"/>
</dbReference>
<dbReference type="PROSITE" id="PS51257">
    <property type="entry name" value="PROKAR_LIPOPROTEIN"/>
    <property type="match status" value="1"/>
</dbReference>
<evidence type="ECO:0000313" key="3">
    <source>
        <dbReference type="EMBL" id="SEO63391.1"/>
    </source>
</evidence>
<protein>
    <recommendedName>
        <fullName evidence="6">Lipoprotein</fullName>
    </recommendedName>
</protein>
<evidence type="ECO:0000313" key="5">
    <source>
        <dbReference type="Proteomes" id="UP000181951"/>
    </source>
</evidence>
<dbReference type="EMBL" id="FODD01000033">
    <property type="protein sequence ID" value="SEO63391.1"/>
    <property type="molecule type" value="Genomic_DNA"/>
</dbReference>
<dbReference type="EMBL" id="FODD01000068">
    <property type="protein sequence ID" value="SEP00376.1"/>
    <property type="molecule type" value="Genomic_DNA"/>
</dbReference>
<reference evidence="3 5" key="1">
    <citation type="submission" date="2016-10" db="EMBL/GenBank/DDBJ databases">
        <authorList>
            <person name="de Groot N.N."/>
        </authorList>
    </citation>
    <scope>NUCLEOTIDE SEQUENCE [LARGE SCALE GENOMIC DNA]</scope>
    <source>
        <strain evidence="3 5">CGMCC 4.2026</strain>
    </source>
</reference>
<dbReference type="AlphaFoldDB" id="A0A1H8RAE8"/>
<keyword evidence="5" id="KW-1185">Reference proteome</keyword>
<feature type="compositionally biased region" description="Low complexity" evidence="1">
    <location>
        <begin position="39"/>
        <end position="61"/>
    </location>
</feature>
<evidence type="ECO:0008006" key="6">
    <source>
        <dbReference type="Google" id="ProtNLM"/>
    </source>
</evidence>
<organism evidence="3 5">
    <name type="scientific">Actinacidiphila rubida</name>
    <dbReference type="NCBI Taxonomy" id="310780"/>
    <lineage>
        <taxon>Bacteria</taxon>
        <taxon>Bacillati</taxon>
        <taxon>Actinomycetota</taxon>
        <taxon>Actinomycetes</taxon>
        <taxon>Kitasatosporales</taxon>
        <taxon>Streptomycetaceae</taxon>
        <taxon>Actinacidiphila</taxon>
    </lineage>
</organism>
<gene>
    <name evidence="3" type="ORF">SAMN05216267_103387</name>
    <name evidence="4" type="ORF">SAMN05216267_106813</name>
</gene>
<feature type="chain" id="PRO_5038216905" description="Lipoprotein" evidence="2">
    <location>
        <begin position="23"/>
        <end position="179"/>
    </location>
</feature>
<evidence type="ECO:0000256" key="2">
    <source>
        <dbReference type="SAM" id="SignalP"/>
    </source>
</evidence>
<accession>A0A1H8RAE8</accession>
<feature type="signal peptide" evidence="2">
    <location>
        <begin position="1"/>
        <end position="22"/>
    </location>
</feature>
<evidence type="ECO:0000256" key="1">
    <source>
        <dbReference type="SAM" id="MobiDB-lite"/>
    </source>
</evidence>
<evidence type="ECO:0000313" key="4">
    <source>
        <dbReference type="EMBL" id="SEP00376.1"/>
    </source>
</evidence>
<sequence length="179" mass="17072">MATSRSSLPGAWAVGVAAVALALSGCTSSGGSDGGGTPSGAASPTASVSATGSASAPGTRSPAGGGAGTVSLTLAANGTTVRLRIGQHVHVALATSYWTFRLPDAPAVLHQDATGSANPSPSVSCAAPLAESGGCGDRTADYTATAAGTSLIVATRTICGEAMRCTAASGHFQVRAVVG</sequence>
<feature type="region of interest" description="Disordered" evidence="1">
    <location>
        <begin position="29"/>
        <end position="66"/>
    </location>
</feature>
<keyword evidence="2" id="KW-0732">Signal</keyword>
<name>A0A1H8RAE8_9ACTN</name>
<proteinExistence type="predicted"/>
<dbReference type="Proteomes" id="UP000181951">
    <property type="component" value="Unassembled WGS sequence"/>
</dbReference>